<sequence>MAAQAARLSGDFGDPADHPATGQVRELLDQVIAIREATDGEFDLPSLAKRAELLAAAHDTLAAALED</sequence>
<comment type="caution">
    <text evidence="2">The sequence shown here is derived from an EMBL/GenBank/DDBJ whole genome shotgun (WGS) entry which is preliminary data.</text>
</comment>
<proteinExistence type="predicted"/>
<gene>
    <name evidence="2" type="ORF">GOHSU_02_01410</name>
</gene>
<name>L7L5J2_9ACTN</name>
<dbReference type="STRING" id="1121927.GOHSU_02_01410"/>
<evidence type="ECO:0000313" key="2">
    <source>
        <dbReference type="EMBL" id="GAC55996.1"/>
    </source>
</evidence>
<organism evidence="2 3">
    <name type="scientific">Gordonia hirsuta DSM 44140 = NBRC 16056</name>
    <dbReference type="NCBI Taxonomy" id="1121927"/>
    <lineage>
        <taxon>Bacteria</taxon>
        <taxon>Bacillati</taxon>
        <taxon>Actinomycetota</taxon>
        <taxon>Actinomycetes</taxon>
        <taxon>Mycobacteriales</taxon>
        <taxon>Gordoniaceae</taxon>
        <taxon>Gordonia</taxon>
    </lineage>
</organism>
<feature type="region of interest" description="Disordered" evidence="1">
    <location>
        <begin position="1"/>
        <end position="21"/>
    </location>
</feature>
<dbReference type="OrthoDB" id="4381803at2"/>
<reference evidence="2 3" key="1">
    <citation type="submission" date="2012-12" db="EMBL/GenBank/DDBJ databases">
        <title>Whole genome shotgun sequence of Gordonia hirsuta NBRC 16056.</title>
        <authorList>
            <person name="Isaki-Nakamura S."/>
            <person name="Hosoyama A."/>
            <person name="Tsuchikane K."/>
            <person name="Katsumata H."/>
            <person name="Baba S."/>
            <person name="Yamazaki S."/>
            <person name="Fujita N."/>
        </authorList>
    </citation>
    <scope>NUCLEOTIDE SEQUENCE [LARGE SCALE GENOMIC DNA]</scope>
    <source>
        <strain evidence="2 3">NBRC 16056</strain>
    </source>
</reference>
<protein>
    <submittedName>
        <fullName evidence="2">Uncharacterized protein</fullName>
    </submittedName>
</protein>
<accession>L7L5J2</accession>
<keyword evidence="3" id="KW-1185">Reference proteome</keyword>
<dbReference type="AlphaFoldDB" id="L7L5J2"/>
<dbReference type="EMBL" id="BANT01000002">
    <property type="protein sequence ID" value="GAC55996.1"/>
    <property type="molecule type" value="Genomic_DNA"/>
</dbReference>
<dbReference type="eggNOG" id="ENOG5031W0X">
    <property type="taxonomic scope" value="Bacteria"/>
</dbReference>
<evidence type="ECO:0000313" key="3">
    <source>
        <dbReference type="Proteomes" id="UP000053405"/>
    </source>
</evidence>
<dbReference type="Proteomes" id="UP000053405">
    <property type="component" value="Unassembled WGS sequence"/>
</dbReference>
<evidence type="ECO:0000256" key="1">
    <source>
        <dbReference type="SAM" id="MobiDB-lite"/>
    </source>
</evidence>